<dbReference type="PANTHER" id="PTHR37984:SF5">
    <property type="entry name" value="PROTEIN NYNRIN-LIKE"/>
    <property type="match status" value="1"/>
</dbReference>
<keyword evidence="1" id="KW-0808">Transferase</keyword>
<dbReference type="SUPFAM" id="SSF50630">
    <property type="entry name" value="Acid proteases"/>
    <property type="match status" value="1"/>
</dbReference>
<protein>
    <recommendedName>
        <fullName evidence="8">CCHC-type domain-containing protein</fullName>
    </recommendedName>
</protein>
<evidence type="ECO:0000256" key="1">
    <source>
        <dbReference type="ARBA" id="ARBA00022679"/>
    </source>
</evidence>
<keyword evidence="4" id="KW-0255">Endonuclease</keyword>
<reference evidence="6 7" key="1">
    <citation type="journal article" date="2024" name="BMC Genomics">
        <title>De novo assembly and annotation of Popillia japonica's genome with initial clues to its potential as an invasive pest.</title>
        <authorList>
            <person name="Cucini C."/>
            <person name="Boschi S."/>
            <person name="Funari R."/>
            <person name="Cardaioli E."/>
            <person name="Iannotti N."/>
            <person name="Marturano G."/>
            <person name="Paoli F."/>
            <person name="Bruttini M."/>
            <person name="Carapelli A."/>
            <person name="Frati F."/>
            <person name="Nardi F."/>
        </authorList>
    </citation>
    <scope>NUCLEOTIDE SEQUENCE [LARGE SCALE GENOMIC DNA]</scope>
    <source>
        <strain evidence="6">DMR45628</strain>
    </source>
</reference>
<dbReference type="PANTHER" id="PTHR37984">
    <property type="entry name" value="PROTEIN CBG26694"/>
    <property type="match status" value="1"/>
</dbReference>
<keyword evidence="4" id="KW-0378">Hydrolase</keyword>
<evidence type="ECO:0008006" key="8">
    <source>
        <dbReference type="Google" id="ProtNLM"/>
    </source>
</evidence>
<gene>
    <name evidence="6" type="ORF">QE152_g27131</name>
</gene>
<dbReference type="Proteomes" id="UP001458880">
    <property type="component" value="Unassembled WGS sequence"/>
</dbReference>
<keyword evidence="2" id="KW-0548">Nucleotidyltransferase</keyword>
<dbReference type="InterPro" id="IPR050951">
    <property type="entry name" value="Retrovirus_Pol_polyprotein"/>
</dbReference>
<dbReference type="Gene3D" id="4.10.60.10">
    <property type="entry name" value="Zinc finger, CCHC-type"/>
    <property type="match status" value="1"/>
</dbReference>
<feature type="compositionally biased region" description="Polar residues" evidence="5">
    <location>
        <begin position="525"/>
        <end position="534"/>
    </location>
</feature>
<evidence type="ECO:0000313" key="7">
    <source>
        <dbReference type="Proteomes" id="UP001458880"/>
    </source>
</evidence>
<feature type="region of interest" description="Disordered" evidence="5">
    <location>
        <begin position="504"/>
        <end position="546"/>
    </location>
</feature>
<proteinExistence type="predicted"/>
<comment type="caution">
    <text evidence="6">The sequence shown here is derived from an EMBL/GenBank/DDBJ whole genome shotgun (WGS) entry which is preliminary data.</text>
</comment>
<sequence length="546" mass="61745">MVDLCDPVKPELKTYEQLVELVQNHLEPKPSIYAERHKFRLRRQEETESIANYVAALKSLAKTCEFKQNLEENLRDQLVYGLKSDIIKQKLFSEKDLGYKEAVKIATCLEAAEKEVTHCEGKGHPSYEVRHLVAAGRRMRAGTSSSEDGSKPTTFRAKKHQPSERCECCGRSNHIRQNCYFKSALCHICGKRGHISPVCTSKNNKGKNRFKNFKGNSHYIDSNIDKINENVNNDDSDSNLFHIHSFSGNFPPFKVKVNIDNVLLTMEIDTGSAISIISEYTYTKNFVDHRLVRDDIDLKSYNGAIINCIGYFNVNVSYQDTLCNMLKLYVVRDGGPPVMGRDWLRKLNISVNPAISVNNINTEDRKAIINRLQKEYSDVFSDEHATIQASPAKLMFGRNLRTKFDLLVPRTSEIAENNVLRSTELNKQHRGREFVVGDEVLAKDFDNSSWTSGTVIKRDGNVLYDVQAEESKILRRHADQLILTPKVSNRRSCPLAAFATDFNEGGAGESSSKVSEPSQDLALHTSATSDSTVPQGRYNLRPRDKN</sequence>
<dbReference type="GO" id="GO:0004519">
    <property type="term" value="F:endonuclease activity"/>
    <property type="evidence" value="ECO:0007669"/>
    <property type="project" value="UniProtKB-KW"/>
</dbReference>
<dbReference type="EMBL" id="JASPKY010000326">
    <property type="protein sequence ID" value="KAK9708564.1"/>
    <property type="molecule type" value="Genomic_DNA"/>
</dbReference>
<evidence type="ECO:0000256" key="4">
    <source>
        <dbReference type="ARBA" id="ARBA00022759"/>
    </source>
</evidence>
<keyword evidence="3" id="KW-0540">Nuclease</keyword>
<dbReference type="InterPro" id="IPR021109">
    <property type="entry name" value="Peptidase_aspartic_dom_sf"/>
</dbReference>
<name>A0AAW1JWL7_POPJA</name>
<dbReference type="AlphaFoldDB" id="A0AAW1JWL7"/>
<evidence type="ECO:0000256" key="5">
    <source>
        <dbReference type="SAM" id="MobiDB-lite"/>
    </source>
</evidence>
<evidence type="ECO:0000313" key="6">
    <source>
        <dbReference type="EMBL" id="KAK9708564.1"/>
    </source>
</evidence>
<dbReference type="GO" id="GO:0016779">
    <property type="term" value="F:nucleotidyltransferase activity"/>
    <property type="evidence" value="ECO:0007669"/>
    <property type="project" value="UniProtKB-KW"/>
</dbReference>
<accession>A0AAW1JWL7</accession>
<feature type="compositionally biased region" description="Polar residues" evidence="5">
    <location>
        <begin position="509"/>
        <end position="518"/>
    </location>
</feature>
<evidence type="ECO:0000256" key="3">
    <source>
        <dbReference type="ARBA" id="ARBA00022722"/>
    </source>
</evidence>
<dbReference type="Gene3D" id="2.40.70.10">
    <property type="entry name" value="Acid Proteases"/>
    <property type="match status" value="1"/>
</dbReference>
<keyword evidence="7" id="KW-1185">Reference proteome</keyword>
<organism evidence="6 7">
    <name type="scientific">Popillia japonica</name>
    <name type="common">Japanese beetle</name>
    <dbReference type="NCBI Taxonomy" id="7064"/>
    <lineage>
        <taxon>Eukaryota</taxon>
        <taxon>Metazoa</taxon>
        <taxon>Ecdysozoa</taxon>
        <taxon>Arthropoda</taxon>
        <taxon>Hexapoda</taxon>
        <taxon>Insecta</taxon>
        <taxon>Pterygota</taxon>
        <taxon>Neoptera</taxon>
        <taxon>Endopterygota</taxon>
        <taxon>Coleoptera</taxon>
        <taxon>Polyphaga</taxon>
        <taxon>Scarabaeiformia</taxon>
        <taxon>Scarabaeidae</taxon>
        <taxon>Rutelinae</taxon>
        <taxon>Popillia</taxon>
    </lineage>
</organism>
<evidence type="ECO:0000256" key="2">
    <source>
        <dbReference type="ARBA" id="ARBA00022695"/>
    </source>
</evidence>